<keyword evidence="3" id="KW-0067">ATP-binding</keyword>
<dbReference type="CDD" id="cd03293">
    <property type="entry name" value="ABC_NrtD_SsuB_transporters"/>
    <property type="match status" value="1"/>
</dbReference>
<evidence type="ECO:0000259" key="5">
    <source>
        <dbReference type="PROSITE" id="PS50893"/>
    </source>
</evidence>
<name>A0A160P560_STRLU</name>
<dbReference type="PROSITE" id="PS50893">
    <property type="entry name" value="ABC_TRANSPORTER_2"/>
    <property type="match status" value="1"/>
</dbReference>
<dbReference type="RefSeq" id="WP_359884873.1">
    <property type="nucleotide sequence ID" value="NZ_JBEYHT010000081.1"/>
</dbReference>
<sequence length="286" mass="31117">MTATSTLAKTKTKTKSNAKSSTTTDGNTGAEDHVVGATGHAARLRHVSKSFGGPAGGQLVLDDISLDVAPGEFVTLLGASGCGKSTLLNLVAGLDRPTAGSIDTPGGRPALMFQEHALFPWLTAGKNIELALRLRGTPKPERRPEAERLLSLVRLDGAYGKRVHELSGGMRQRVALARALAQDSDLLLMDEPFAALDAITRDVLHDELTRIWRETRLSVLFVTHNVREAVRLAERVVLLSSRPGRIAREWHIDIPQPRRIEDAAVAELSVEITEHLRGEIRRHGQH</sequence>
<evidence type="ECO:0000313" key="6">
    <source>
        <dbReference type="EMBL" id="BAU86877.1"/>
    </source>
</evidence>
<dbReference type="Proteomes" id="UP000217676">
    <property type="component" value="Chromosome"/>
</dbReference>
<evidence type="ECO:0000256" key="4">
    <source>
        <dbReference type="SAM" id="MobiDB-lite"/>
    </source>
</evidence>
<keyword evidence="1" id="KW-0813">Transport</keyword>
<dbReference type="InterPro" id="IPR050166">
    <property type="entry name" value="ABC_transporter_ATP-bind"/>
</dbReference>
<dbReference type="InterPro" id="IPR003593">
    <property type="entry name" value="AAA+_ATPase"/>
</dbReference>
<organism evidence="6 7">
    <name type="scientific">Streptomyces laurentii</name>
    <dbReference type="NCBI Taxonomy" id="39478"/>
    <lineage>
        <taxon>Bacteria</taxon>
        <taxon>Bacillati</taxon>
        <taxon>Actinomycetota</taxon>
        <taxon>Actinomycetes</taxon>
        <taxon>Kitasatosporales</taxon>
        <taxon>Streptomycetaceae</taxon>
        <taxon>Streptomyces</taxon>
    </lineage>
</organism>
<keyword evidence="2" id="KW-0547">Nucleotide-binding</keyword>
<proteinExistence type="predicted"/>
<evidence type="ECO:0000313" key="7">
    <source>
        <dbReference type="Proteomes" id="UP000217676"/>
    </source>
</evidence>
<dbReference type="EMBL" id="AP017424">
    <property type="protein sequence ID" value="BAU86877.1"/>
    <property type="molecule type" value="Genomic_DNA"/>
</dbReference>
<dbReference type="InterPro" id="IPR017871">
    <property type="entry name" value="ABC_transporter-like_CS"/>
</dbReference>
<dbReference type="PROSITE" id="PS00211">
    <property type="entry name" value="ABC_TRANSPORTER_1"/>
    <property type="match status" value="1"/>
</dbReference>
<dbReference type="GO" id="GO:0016887">
    <property type="term" value="F:ATP hydrolysis activity"/>
    <property type="evidence" value="ECO:0007669"/>
    <property type="project" value="InterPro"/>
</dbReference>
<dbReference type="SMART" id="SM00382">
    <property type="entry name" value="AAA"/>
    <property type="match status" value="1"/>
</dbReference>
<protein>
    <submittedName>
        <fullName evidence="6">Nodulation ABC transporter nodI</fullName>
    </submittedName>
</protein>
<reference evidence="6 7" key="1">
    <citation type="journal article" date="2016" name="Genome Announc.">
        <title>Complete Genome Sequence of Thiostrepton-Producing Streptomyces laurentii ATCC 31255.</title>
        <authorList>
            <person name="Doi K."/>
            <person name="Fujino Y."/>
            <person name="Nagayoshi Y."/>
            <person name="Ohshima T."/>
            <person name="Ogata S."/>
        </authorList>
    </citation>
    <scope>NUCLEOTIDE SEQUENCE [LARGE SCALE GENOMIC DNA]</scope>
    <source>
        <strain evidence="6 7">ATCC 31255</strain>
    </source>
</reference>
<gene>
    <name evidence="6" type="ORF">SLA_6008</name>
</gene>
<dbReference type="InterPro" id="IPR003439">
    <property type="entry name" value="ABC_transporter-like_ATP-bd"/>
</dbReference>
<evidence type="ECO:0000256" key="2">
    <source>
        <dbReference type="ARBA" id="ARBA00022741"/>
    </source>
</evidence>
<evidence type="ECO:0000256" key="1">
    <source>
        <dbReference type="ARBA" id="ARBA00022448"/>
    </source>
</evidence>
<dbReference type="PANTHER" id="PTHR42788">
    <property type="entry name" value="TAURINE IMPORT ATP-BINDING PROTEIN-RELATED"/>
    <property type="match status" value="1"/>
</dbReference>
<dbReference type="Gene3D" id="3.40.50.300">
    <property type="entry name" value="P-loop containing nucleotide triphosphate hydrolases"/>
    <property type="match status" value="1"/>
</dbReference>
<dbReference type="PANTHER" id="PTHR42788:SF13">
    <property type="entry name" value="ALIPHATIC SULFONATES IMPORT ATP-BINDING PROTEIN SSUB"/>
    <property type="match status" value="1"/>
</dbReference>
<accession>A0A160P560</accession>
<feature type="domain" description="ABC transporter" evidence="5">
    <location>
        <begin position="42"/>
        <end position="268"/>
    </location>
</feature>
<dbReference type="Pfam" id="PF00005">
    <property type="entry name" value="ABC_tran"/>
    <property type="match status" value="1"/>
</dbReference>
<dbReference type="AlphaFoldDB" id="A0A160P560"/>
<dbReference type="KEGG" id="slau:SLA_6008"/>
<dbReference type="GO" id="GO:0005524">
    <property type="term" value="F:ATP binding"/>
    <property type="evidence" value="ECO:0007669"/>
    <property type="project" value="UniProtKB-KW"/>
</dbReference>
<feature type="region of interest" description="Disordered" evidence="4">
    <location>
        <begin position="1"/>
        <end position="33"/>
    </location>
</feature>
<dbReference type="SUPFAM" id="SSF52540">
    <property type="entry name" value="P-loop containing nucleoside triphosphate hydrolases"/>
    <property type="match status" value="1"/>
</dbReference>
<keyword evidence="7" id="KW-1185">Reference proteome</keyword>
<dbReference type="InterPro" id="IPR027417">
    <property type="entry name" value="P-loop_NTPase"/>
</dbReference>
<evidence type="ECO:0000256" key="3">
    <source>
        <dbReference type="ARBA" id="ARBA00022840"/>
    </source>
</evidence>